<evidence type="ECO:0000256" key="1">
    <source>
        <dbReference type="SAM" id="MobiDB-lite"/>
    </source>
</evidence>
<feature type="compositionally biased region" description="Low complexity" evidence="1">
    <location>
        <begin position="496"/>
        <end position="506"/>
    </location>
</feature>
<organism evidence="3 4">
    <name type="scientific">Serendipita indica (strain DSM 11827)</name>
    <name type="common">Root endophyte fungus</name>
    <name type="synonym">Piriformospora indica</name>
    <dbReference type="NCBI Taxonomy" id="1109443"/>
    <lineage>
        <taxon>Eukaryota</taxon>
        <taxon>Fungi</taxon>
        <taxon>Dikarya</taxon>
        <taxon>Basidiomycota</taxon>
        <taxon>Agaricomycotina</taxon>
        <taxon>Agaricomycetes</taxon>
        <taxon>Sebacinales</taxon>
        <taxon>Serendipitaceae</taxon>
        <taxon>Serendipita</taxon>
    </lineage>
</organism>
<feature type="region of interest" description="Disordered" evidence="1">
    <location>
        <begin position="307"/>
        <end position="337"/>
    </location>
</feature>
<evidence type="ECO:0000256" key="2">
    <source>
        <dbReference type="SAM" id="Phobius"/>
    </source>
</evidence>
<dbReference type="OrthoDB" id="10266352at2759"/>
<sequence>MSPQLAVPSKHRRLTNHVVRVRGTIQNISILRERSGDPVSSNETGQRLVEIVNKWWILFVIAIVVLLVLLVAVLVGIVKCCLKRDKAARTSKALHETAISDEKKAAAAVEPMIAHLGSRHIVAPGLSPNVTSGAPNIVVTPATASPSRTRFFHRARSPLTGTRVQTSRGDDDYDGDDDDDQIKLYREGIVDTTGLAPRLSSETTRSDFNGSEADIAHAPAIYPADHHLRLYHDQDLSHSYAYPHPDFVPEYESQQAVGKLDEVDLQSPSYQSPSNRSSVSSAKTVEVSRTAALAARVAAILAKSSSKNVSIDHEERGRNVHIGDDSEEPISPTSSEHDLTDAELAALALQFPPPAYPVKSRSKAGSDGTTEKTLPLRPLKDGANTSDKGDGFKFSLPQFTFQRPGSRTGAPMPPVKAASTHTASPPLVEPRPRSWTPPTAPVFIERPELSRMASHQDLHHVKAPSHHPTGMIARGISASRPSTPFQFRHPSPPRASPNRSRGRSPNPSRPRGRTDPVSDRYDAVHLARDTVGNLSEHGDDEGSDNQELHHVA</sequence>
<feature type="transmembrane region" description="Helical" evidence="2">
    <location>
        <begin position="55"/>
        <end position="82"/>
    </location>
</feature>
<comment type="caution">
    <text evidence="3">The sequence shown here is derived from an EMBL/GenBank/DDBJ whole genome shotgun (WGS) entry which is preliminary data.</text>
</comment>
<accession>G4TEB3</accession>
<reference evidence="3" key="1">
    <citation type="journal article" date="2011" name="PLoS Pathog.">
        <title>Endophytic Life Strategies Decoded by Genome and Transcriptome Analyses of the Mutualistic Root Symbiont Piriformospora indica.</title>
        <authorList>
            <person name="Zuccaro A."/>
            <person name="Lahrmann U."/>
            <person name="Guldener U."/>
            <person name="Langen G."/>
            <person name="Pfiffi S."/>
            <person name="Biedenkopf D."/>
            <person name="Wong P."/>
            <person name="Samans B."/>
            <person name="Grimm C."/>
            <person name="Basiewicz M."/>
            <person name="Murat C."/>
            <person name="Martin F."/>
            <person name="Kogel K.H."/>
        </authorList>
    </citation>
    <scope>NUCLEOTIDE SEQUENCE [LARGE SCALE GENOMIC DNA]</scope>
    <source>
        <strain evidence="3">DSM 11827</strain>
    </source>
</reference>
<proteinExistence type="predicted"/>
<feature type="region of interest" description="Disordered" evidence="1">
    <location>
        <begin position="461"/>
        <end position="552"/>
    </location>
</feature>
<name>G4TEB3_SERID</name>
<reference evidence="3" key="2">
    <citation type="submission" date="2011-05" db="EMBL/GenBank/DDBJ databases">
        <authorList>
            <person name="MIPS"/>
        </authorList>
    </citation>
    <scope>NUCLEOTIDE SEQUENCE</scope>
    <source>
        <strain evidence="3">DSM 11827</strain>
    </source>
</reference>
<dbReference type="EMBL" id="CAFZ01000060">
    <property type="protein sequence ID" value="CCA69656.1"/>
    <property type="molecule type" value="Genomic_DNA"/>
</dbReference>
<protein>
    <submittedName>
        <fullName evidence="3">Uncharacterized protein</fullName>
    </submittedName>
</protein>
<evidence type="ECO:0000313" key="4">
    <source>
        <dbReference type="Proteomes" id="UP000007148"/>
    </source>
</evidence>
<dbReference type="Proteomes" id="UP000007148">
    <property type="component" value="Unassembled WGS sequence"/>
</dbReference>
<keyword evidence="2" id="KW-0812">Transmembrane</keyword>
<dbReference type="AlphaFoldDB" id="G4TEB3"/>
<feature type="compositionally biased region" description="Basic and acidic residues" evidence="1">
    <location>
        <begin position="310"/>
        <end position="324"/>
    </location>
</feature>
<feature type="region of interest" description="Disordered" evidence="1">
    <location>
        <begin position="355"/>
        <end position="439"/>
    </location>
</feature>
<keyword evidence="2" id="KW-0472">Membrane</keyword>
<feature type="region of interest" description="Disordered" evidence="1">
    <location>
        <begin position="159"/>
        <end position="179"/>
    </location>
</feature>
<keyword evidence="2" id="KW-1133">Transmembrane helix</keyword>
<keyword evidence="4" id="KW-1185">Reference proteome</keyword>
<dbReference type="HOGENOM" id="CLU_493559_0_0_1"/>
<evidence type="ECO:0000313" key="3">
    <source>
        <dbReference type="EMBL" id="CCA69656.1"/>
    </source>
</evidence>
<dbReference type="InParanoid" id="G4TEB3"/>
<feature type="compositionally biased region" description="Basic and acidic residues" evidence="1">
    <location>
        <begin position="512"/>
        <end position="528"/>
    </location>
</feature>
<gene>
    <name evidence="3" type="ORF">PIIN_03595</name>
</gene>